<dbReference type="Gene3D" id="1.10.530.10">
    <property type="match status" value="1"/>
</dbReference>
<name>M6D378_9LEPT</name>
<feature type="domain" description="Transglycosylase SLT" evidence="3">
    <location>
        <begin position="96"/>
        <end position="190"/>
    </location>
</feature>
<dbReference type="OrthoDB" id="9815002at2"/>
<dbReference type="InterPro" id="IPR023346">
    <property type="entry name" value="Lysozyme-like_dom_sf"/>
</dbReference>
<keyword evidence="2" id="KW-0732">Signal</keyword>
<comment type="similarity">
    <text evidence="1">Belongs to the transglycosylase Slt family.</text>
</comment>
<dbReference type="Proteomes" id="UP000011988">
    <property type="component" value="Unassembled WGS sequence"/>
</dbReference>
<evidence type="ECO:0000256" key="2">
    <source>
        <dbReference type="SAM" id="SignalP"/>
    </source>
</evidence>
<evidence type="ECO:0000256" key="1">
    <source>
        <dbReference type="ARBA" id="ARBA00007734"/>
    </source>
</evidence>
<dbReference type="AlphaFoldDB" id="M6D378"/>
<comment type="caution">
    <text evidence="4">The sequence shown here is derived from an EMBL/GenBank/DDBJ whole genome shotgun (WGS) entry which is preliminary data.</text>
</comment>
<dbReference type="PANTHER" id="PTHR37423">
    <property type="entry name" value="SOLUBLE LYTIC MUREIN TRANSGLYCOSYLASE-RELATED"/>
    <property type="match status" value="1"/>
</dbReference>
<dbReference type="CDD" id="cd16896">
    <property type="entry name" value="LT_Slt70-like"/>
    <property type="match status" value="1"/>
</dbReference>
<dbReference type="InterPro" id="IPR008258">
    <property type="entry name" value="Transglycosylase_SLT_dom_1"/>
</dbReference>
<proteinExistence type="inferred from homology"/>
<organism evidence="4 5">
    <name type="scientific">Leptospira alstonii serovar Sichuan str. 79601</name>
    <dbReference type="NCBI Taxonomy" id="1218565"/>
    <lineage>
        <taxon>Bacteria</taxon>
        <taxon>Pseudomonadati</taxon>
        <taxon>Spirochaetota</taxon>
        <taxon>Spirochaetia</taxon>
        <taxon>Leptospirales</taxon>
        <taxon>Leptospiraceae</taxon>
        <taxon>Leptospira</taxon>
    </lineage>
</organism>
<feature type="signal peptide" evidence="2">
    <location>
        <begin position="1"/>
        <end position="27"/>
    </location>
</feature>
<dbReference type="PATRIC" id="fig|1218565.3.peg.1732"/>
<dbReference type="Pfam" id="PF01464">
    <property type="entry name" value="SLT"/>
    <property type="match status" value="1"/>
</dbReference>
<gene>
    <name evidence="4" type="ORF">LEP1GSC194_0098</name>
</gene>
<dbReference type="EMBL" id="ANIK01000033">
    <property type="protein sequence ID" value="EMJ95678.1"/>
    <property type="molecule type" value="Genomic_DNA"/>
</dbReference>
<dbReference type="SUPFAM" id="SSF53955">
    <property type="entry name" value="Lysozyme-like"/>
    <property type="match status" value="1"/>
</dbReference>
<dbReference type="PANTHER" id="PTHR37423:SF2">
    <property type="entry name" value="MEMBRANE-BOUND LYTIC MUREIN TRANSGLYCOSYLASE C"/>
    <property type="match status" value="1"/>
</dbReference>
<sequence length="217" mass="24939">MNFRKMTRFRFRYLLCLLFPLSFHLFLAPLAGALNRQETRLKEESIELKTIQTYIAEVRPKLPSESVQKISQVILQESKRLEIESCTFRCSDIDKVSLLMGLIHLESKFKATARSPKNARGFMQILPTTASWISQKEGWKINPDDLHKPEVNIHLGVSYLNYLLDLRKGDTVKAILSYNAGPGAVDRWGGVPQYNEIILSNQTRYLKLREKISDSVP</sequence>
<evidence type="ECO:0000313" key="5">
    <source>
        <dbReference type="Proteomes" id="UP000011988"/>
    </source>
</evidence>
<dbReference type="RefSeq" id="WP_020773079.1">
    <property type="nucleotide sequence ID" value="NZ_ANIK01000033.1"/>
</dbReference>
<accession>M6D378</accession>
<feature type="chain" id="PRO_5004076512" evidence="2">
    <location>
        <begin position="28"/>
        <end position="217"/>
    </location>
</feature>
<reference evidence="4 5" key="1">
    <citation type="submission" date="2013-01" db="EMBL/GenBank/DDBJ databases">
        <authorList>
            <person name="Harkins D.M."/>
            <person name="Durkin A.S."/>
            <person name="Brinkac L.M."/>
            <person name="Haft D.H."/>
            <person name="Selengut J.D."/>
            <person name="Sanka R."/>
            <person name="DePew J."/>
            <person name="Purushe J."/>
            <person name="Galloway R.L."/>
            <person name="Vinetz J.M."/>
            <person name="Sutton G.G."/>
            <person name="Nierman W.C."/>
            <person name="Fouts D.E."/>
        </authorList>
    </citation>
    <scope>NUCLEOTIDE SEQUENCE [LARGE SCALE GENOMIC DNA]</scope>
    <source>
        <strain evidence="4 5">79601</strain>
    </source>
</reference>
<protein>
    <submittedName>
        <fullName evidence="4">Transglycosylase SLT domain protein</fullName>
    </submittedName>
</protein>
<evidence type="ECO:0000259" key="3">
    <source>
        <dbReference type="Pfam" id="PF01464"/>
    </source>
</evidence>
<evidence type="ECO:0000313" key="4">
    <source>
        <dbReference type="EMBL" id="EMJ95678.1"/>
    </source>
</evidence>